<dbReference type="KEGG" id="pye:A6J80_04465"/>
<reference evidence="1" key="1">
    <citation type="submission" date="2017-12" db="EMBL/GenBank/DDBJ databases">
        <title>FDA dAtabase for Regulatory Grade micrObial Sequences (FDA-ARGOS): Supporting development and validation of Infectious Disease Dx tests.</title>
        <authorList>
            <person name="Campos J."/>
            <person name="Goldberg B."/>
            <person name="Tallon L."/>
            <person name="Sadzewicz L."/>
            <person name="Sengamalay N."/>
            <person name="Ott S."/>
            <person name="Godinez A."/>
            <person name="Nagaraj S."/>
            <person name="Vyas G."/>
            <person name="Aluvathingal J."/>
            <person name="Nadendla S."/>
            <person name="Geyer C."/>
            <person name="Nandy P."/>
            <person name="Hobson J."/>
            <person name="Sichtig H."/>
        </authorList>
    </citation>
    <scope>NUCLEOTIDE SEQUENCE</scope>
    <source>
        <strain evidence="1">FDAARGOS_252</strain>
    </source>
</reference>
<name>A0A1V0GPF6_9RHOB</name>
<accession>A0A1V0GPF6</accession>
<dbReference type="STRING" id="147645.A6J80_04465"/>
<dbReference type="InterPro" id="IPR021466">
    <property type="entry name" value="Put_rhamnosyl_transferase"/>
</dbReference>
<dbReference type="SUPFAM" id="SSF53474">
    <property type="entry name" value="alpha/beta-Hydrolases"/>
    <property type="match status" value="1"/>
</dbReference>
<dbReference type="InterPro" id="IPR029058">
    <property type="entry name" value="AB_hydrolase_fold"/>
</dbReference>
<organism evidence="1 2">
    <name type="scientific">Paracoccus yeei</name>
    <dbReference type="NCBI Taxonomy" id="147645"/>
    <lineage>
        <taxon>Bacteria</taxon>
        <taxon>Pseudomonadati</taxon>
        <taxon>Pseudomonadota</taxon>
        <taxon>Alphaproteobacteria</taxon>
        <taxon>Rhodobacterales</taxon>
        <taxon>Paracoccaceae</taxon>
        <taxon>Paracoccus</taxon>
    </lineage>
</organism>
<dbReference type="Proteomes" id="UP000191257">
    <property type="component" value="Chromosome"/>
</dbReference>
<evidence type="ECO:0000313" key="1">
    <source>
        <dbReference type="EMBL" id="ARC35731.1"/>
    </source>
</evidence>
<dbReference type="Pfam" id="PF11316">
    <property type="entry name" value="Rhamno_transf"/>
    <property type="match status" value="1"/>
</dbReference>
<protein>
    <submittedName>
        <fullName evidence="1">Uncharacterized protein</fullName>
    </submittedName>
</protein>
<dbReference type="EMBL" id="CP020442">
    <property type="protein sequence ID" value="ARC35731.1"/>
    <property type="molecule type" value="Genomic_DNA"/>
</dbReference>
<gene>
    <name evidence="1" type="ORF">A6J80_04465</name>
</gene>
<keyword evidence="2" id="KW-1185">Reference proteome</keyword>
<proteinExistence type="predicted"/>
<dbReference type="AlphaFoldDB" id="A0A1V0GPF6"/>
<evidence type="ECO:0000313" key="2">
    <source>
        <dbReference type="Proteomes" id="UP000191257"/>
    </source>
</evidence>
<sequence>MLRLVVNIIGICRFSLVGRGDWKAYEGKSEAEVQAVAIEQAARLFTPERMETRLKTFKELTLASIRAQTDPDFQFLVLASELMPQQYRDELARLCASVPQVVLRFFPVMDTKTAQKAVFRELRVKYSDTLQFRLDDDDCVCADFVALLRRHAAPAMPAHPIFAVSLRGVMYCSVGGQNAGTYHWPVAFMSAGAAIRHPSKSIYEFGHFSMAQRFPSITIPGRLALVTHTGTNDTHLSPALIQRRGMVHMTGPQIQQALAVNFSFLSDKAMALAGLPATPSPEEPAPRWLTDLTSTRARKGFFISDDLFGLQHTHRGGKVLYVSFDNLSSVRAPTRRRDPWGCGFAAASNWSSLGVLCYRPNWFRIPRLFEELQRLAQRGFFSRYDRVIFSGVSMGAYAACAFSSVVPGSTVIAFSPQSTLAPGIADWDRRYPSGTAADWHGPFADAARELAKARRAWIVYDPAVPEDHRHAERLAGPCVTLLRARHSSHFSAQFLSQIGVLGRFARDCAEDRMTEARFYALYRRGRHFRRYLEGVAAQVARRPGSGLKRQLAAVLRDLGKPAIANHVERSVGHHPGHADAAE</sequence>